<dbReference type="AlphaFoldDB" id="A0A9W6Y392"/>
<feature type="region of interest" description="Disordered" evidence="1">
    <location>
        <begin position="92"/>
        <end position="113"/>
    </location>
</feature>
<protein>
    <submittedName>
        <fullName evidence="2">Unnamed protein product</fullName>
    </submittedName>
</protein>
<accession>A0A9W6Y392</accession>
<evidence type="ECO:0000313" key="2">
    <source>
        <dbReference type="EMBL" id="GMF51188.1"/>
    </source>
</evidence>
<evidence type="ECO:0000313" key="3">
    <source>
        <dbReference type="Proteomes" id="UP001165121"/>
    </source>
</evidence>
<dbReference type="Proteomes" id="UP001165121">
    <property type="component" value="Unassembled WGS sequence"/>
</dbReference>
<keyword evidence="3" id="KW-1185">Reference proteome</keyword>
<dbReference type="CDD" id="cd00024">
    <property type="entry name" value="CD_CSD"/>
    <property type="match status" value="1"/>
</dbReference>
<gene>
    <name evidence="2" type="ORF">Pfra01_002062600</name>
</gene>
<feature type="compositionally biased region" description="Basic and acidic residues" evidence="1">
    <location>
        <begin position="103"/>
        <end position="113"/>
    </location>
</feature>
<evidence type="ECO:0000256" key="1">
    <source>
        <dbReference type="SAM" id="MobiDB-lite"/>
    </source>
</evidence>
<dbReference type="OrthoDB" id="273092at2759"/>
<sequence>MNPVTNTRGTRATETYYRVRGLGFPPAEDTWELHERLMEDISDVVMEYETMLALVFDDGSLEHNYGLLSVISPEYLRHKSLRNDAAVVTGISDEVPVKSGGASHRDESDDNHT</sequence>
<proteinExistence type="predicted"/>
<comment type="caution">
    <text evidence="2">The sequence shown here is derived from an EMBL/GenBank/DDBJ whole genome shotgun (WGS) entry which is preliminary data.</text>
</comment>
<name>A0A9W6Y392_9STRA</name>
<dbReference type="EMBL" id="BSXT01002832">
    <property type="protein sequence ID" value="GMF51188.1"/>
    <property type="molecule type" value="Genomic_DNA"/>
</dbReference>
<organism evidence="2 3">
    <name type="scientific">Phytophthora fragariaefolia</name>
    <dbReference type="NCBI Taxonomy" id="1490495"/>
    <lineage>
        <taxon>Eukaryota</taxon>
        <taxon>Sar</taxon>
        <taxon>Stramenopiles</taxon>
        <taxon>Oomycota</taxon>
        <taxon>Peronosporomycetes</taxon>
        <taxon>Peronosporales</taxon>
        <taxon>Peronosporaceae</taxon>
        <taxon>Phytophthora</taxon>
    </lineage>
</organism>
<reference evidence="2" key="1">
    <citation type="submission" date="2023-04" db="EMBL/GenBank/DDBJ databases">
        <title>Phytophthora fragariaefolia NBRC 109709.</title>
        <authorList>
            <person name="Ichikawa N."/>
            <person name="Sato H."/>
            <person name="Tonouchi N."/>
        </authorList>
    </citation>
    <scope>NUCLEOTIDE SEQUENCE</scope>
    <source>
        <strain evidence="2">NBRC 109709</strain>
    </source>
</reference>